<name>A0A4R4TQB9_9ACTN</name>
<evidence type="ECO:0000313" key="1">
    <source>
        <dbReference type="EMBL" id="TDC78164.1"/>
    </source>
</evidence>
<keyword evidence="2" id="KW-1185">Reference proteome</keyword>
<gene>
    <name evidence="1" type="ORF">E1283_05680</name>
</gene>
<dbReference type="RefSeq" id="WP_132816770.1">
    <property type="nucleotide sequence ID" value="NZ_SMKI01000038.1"/>
</dbReference>
<evidence type="ECO:0000313" key="2">
    <source>
        <dbReference type="Proteomes" id="UP000295345"/>
    </source>
</evidence>
<protein>
    <submittedName>
        <fullName evidence="1">YbdD/YjiX family protein</fullName>
    </submittedName>
</protein>
<dbReference type="InterPro" id="IPR007423">
    <property type="entry name" value="Sel_put"/>
</dbReference>
<dbReference type="AlphaFoldDB" id="A0A4R4TQB9"/>
<accession>A0A4R4TQB9</accession>
<dbReference type="Proteomes" id="UP000295345">
    <property type="component" value="Unassembled WGS sequence"/>
</dbReference>
<sequence>MRRAAAWLRWYVTELTGENAYARHVARVREADATAPVPSRRAFERERLERRYGDPRNGGGVCC</sequence>
<dbReference type="OrthoDB" id="3541280at2"/>
<dbReference type="Pfam" id="PF04328">
    <property type="entry name" value="Sel_put"/>
    <property type="match status" value="1"/>
</dbReference>
<organism evidence="1 2">
    <name type="scientific">Streptomyces hainanensis</name>
    <dbReference type="NCBI Taxonomy" id="402648"/>
    <lineage>
        <taxon>Bacteria</taxon>
        <taxon>Bacillati</taxon>
        <taxon>Actinomycetota</taxon>
        <taxon>Actinomycetes</taxon>
        <taxon>Kitasatosporales</taxon>
        <taxon>Streptomycetaceae</taxon>
        <taxon>Streptomyces</taxon>
    </lineage>
</organism>
<comment type="caution">
    <text evidence="1">The sequence shown here is derived from an EMBL/GenBank/DDBJ whole genome shotgun (WGS) entry which is preliminary data.</text>
</comment>
<reference evidence="1 2" key="1">
    <citation type="submission" date="2019-03" db="EMBL/GenBank/DDBJ databases">
        <title>Draft genome sequences of novel Actinobacteria.</title>
        <authorList>
            <person name="Sahin N."/>
            <person name="Ay H."/>
            <person name="Saygin H."/>
        </authorList>
    </citation>
    <scope>NUCLEOTIDE SEQUENCE [LARGE SCALE GENOMIC DNA]</scope>
    <source>
        <strain evidence="1 2">DSM 41900</strain>
    </source>
</reference>
<dbReference type="EMBL" id="SMKI01000038">
    <property type="protein sequence ID" value="TDC78164.1"/>
    <property type="molecule type" value="Genomic_DNA"/>
</dbReference>
<proteinExistence type="predicted"/>